<gene>
    <name evidence="1" type="ORF">MMF94_38445</name>
</gene>
<reference evidence="1 2" key="1">
    <citation type="submission" date="2022-03" db="EMBL/GenBank/DDBJ databases">
        <title>Pseudonocardia alaer sp. nov., a novel actinomycete isolated from reed forest soil.</title>
        <authorList>
            <person name="Wang L."/>
        </authorList>
    </citation>
    <scope>NUCLEOTIDE SEQUENCE [LARGE SCALE GENOMIC DNA]</scope>
    <source>
        <strain evidence="1 2">Y-16303</strain>
    </source>
</reference>
<name>A0ABS9TSR6_9PSEU</name>
<dbReference type="RefSeq" id="WP_241042406.1">
    <property type="nucleotide sequence ID" value="NZ_BAAAJF010000016.1"/>
</dbReference>
<dbReference type="EMBL" id="JAKXMK010000046">
    <property type="protein sequence ID" value="MCH6171603.1"/>
    <property type="molecule type" value="Genomic_DNA"/>
</dbReference>
<accession>A0ABS9TSR6</accession>
<sequence>MGDIVADQIGYDRARTDEYDEWWFRANRYDHGVERNTAWFREVADAEAMLAEAELAAFGRRAWV</sequence>
<proteinExistence type="predicted"/>
<evidence type="ECO:0000313" key="1">
    <source>
        <dbReference type="EMBL" id="MCH6171603.1"/>
    </source>
</evidence>
<dbReference type="Proteomes" id="UP001299970">
    <property type="component" value="Unassembled WGS sequence"/>
</dbReference>
<protein>
    <submittedName>
        <fullName evidence="1">Uncharacterized protein</fullName>
    </submittedName>
</protein>
<organism evidence="1 2">
    <name type="scientific">Pseudonocardia alaniniphila</name>
    <dbReference type="NCBI Taxonomy" id="75291"/>
    <lineage>
        <taxon>Bacteria</taxon>
        <taxon>Bacillati</taxon>
        <taxon>Actinomycetota</taxon>
        <taxon>Actinomycetes</taxon>
        <taxon>Pseudonocardiales</taxon>
        <taxon>Pseudonocardiaceae</taxon>
        <taxon>Pseudonocardia</taxon>
    </lineage>
</organism>
<evidence type="ECO:0000313" key="2">
    <source>
        <dbReference type="Proteomes" id="UP001299970"/>
    </source>
</evidence>
<comment type="caution">
    <text evidence="1">The sequence shown here is derived from an EMBL/GenBank/DDBJ whole genome shotgun (WGS) entry which is preliminary data.</text>
</comment>
<keyword evidence="2" id="KW-1185">Reference proteome</keyword>